<name>A0A182N4A4_9DIPT</name>
<dbReference type="EnsemblMetazoa" id="ADIR002469-RA">
    <property type="protein sequence ID" value="ADIR002469-PA"/>
    <property type="gene ID" value="ADIR002469"/>
</dbReference>
<evidence type="ECO:0000256" key="1">
    <source>
        <dbReference type="SAM" id="SignalP"/>
    </source>
</evidence>
<accession>A0A182N4A4</accession>
<organism evidence="2 3">
    <name type="scientific">Anopheles dirus</name>
    <dbReference type="NCBI Taxonomy" id="7168"/>
    <lineage>
        <taxon>Eukaryota</taxon>
        <taxon>Metazoa</taxon>
        <taxon>Ecdysozoa</taxon>
        <taxon>Arthropoda</taxon>
        <taxon>Hexapoda</taxon>
        <taxon>Insecta</taxon>
        <taxon>Pterygota</taxon>
        <taxon>Neoptera</taxon>
        <taxon>Endopterygota</taxon>
        <taxon>Diptera</taxon>
        <taxon>Nematocera</taxon>
        <taxon>Culicoidea</taxon>
        <taxon>Culicidae</taxon>
        <taxon>Anophelinae</taxon>
        <taxon>Anopheles</taxon>
    </lineage>
</organism>
<protein>
    <submittedName>
        <fullName evidence="2">Uncharacterized protein</fullName>
    </submittedName>
</protein>
<feature type="signal peptide" evidence="1">
    <location>
        <begin position="1"/>
        <end position="23"/>
    </location>
</feature>
<evidence type="ECO:0000313" key="2">
    <source>
        <dbReference type="EnsemblMetazoa" id="ADIR002469-PA"/>
    </source>
</evidence>
<reference evidence="3" key="1">
    <citation type="submission" date="2013-03" db="EMBL/GenBank/DDBJ databases">
        <title>The Genome Sequence of Anopheles dirus WRAIR2.</title>
        <authorList>
            <consortium name="The Broad Institute Genomics Platform"/>
            <person name="Neafsey D.E."/>
            <person name="Walton C."/>
            <person name="Walker B."/>
            <person name="Young S.K."/>
            <person name="Zeng Q."/>
            <person name="Gargeya S."/>
            <person name="Fitzgerald M."/>
            <person name="Haas B."/>
            <person name="Abouelleil A."/>
            <person name="Allen A.W."/>
            <person name="Alvarado L."/>
            <person name="Arachchi H.M."/>
            <person name="Berlin A.M."/>
            <person name="Chapman S.B."/>
            <person name="Gainer-Dewar J."/>
            <person name="Goldberg J."/>
            <person name="Griggs A."/>
            <person name="Gujja S."/>
            <person name="Hansen M."/>
            <person name="Howarth C."/>
            <person name="Imamovic A."/>
            <person name="Ireland A."/>
            <person name="Larimer J."/>
            <person name="McCowan C."/>
            <person name="Murphy C."/>
            <person name="Pearson M."/>
            <person name="Poon T.W."/>
            <person name="Priest M."/>
            <person name="Roberts A."/>
            <person name="Saif S."/>
            <person name="Shea T."/>
            <person name="Sisk P."/>
            <person name="Sykes S."/>
            <person name="Wortman J."/>
            <person name="Nusbaum C."/>
            <person name="Birren B."/>
        </authorList>
    </citation>
    <scope>NUCLEOTIDE SEQUENCE [LARGE SCALE GENOMIC DNA]</scope>
    <source>
        <strain evidence="3">WRAIR2</strain>
    </source>
</reference>
<feature type="chain" id="PRO_5008129286" evidence="1">
    <location>
        <begin position="24"/>
        <end position="377"/>
    </location>
</feature>
<evidence type="ECO:0000313" key="3">
    <source>
        <dbReference type="Proteomes" id="UP000075884"/>
    </source>
</evidence>
<keyword evidence="1" id="KW-0732">Signal</keyword>
<dbReference type="Proteomes" id="UP000075884">
    <property type="component" value="Unassembled WGS sequence"/>
</dbReference>
<dbReference type="STRING" id="7168.A0A182N4A4"/>
<reference evidence="2" key="2">
    <citation type="submission" date="2020-05" db="UniProtKB">
        <authorList>
            <consortium name="EnsemblMetazoa"/>
        </authorList>
    </citation>
    <scope>IDENTIFICATION</scope>
    <source>
        <strain evidence="2">WRAIR2</strain>
    </source>
</reference>
<sequence>MVGFASVLLPLLVSALSAAAAAGGAPPAKDTSVCGRPRSEVEADIKAWLAAKEKCPYKTACTNANHVKQYNAWRDRCKKVKDNEGVGSPQESAQHLEVALAEFAQLFPPIQADLTKLDEMFHGMDHSLNNELQELQTAVFRSTLASGRTGWGVFYSFLEEKTDPELAPYEASNIPELLRYAWSLAANKTLQRHVYRTIGRMLDSAQDPLLNAIYAVDVASTHNEKLEEREHVLDEQVRLLRSNLTTNSYDTLVEIARRYPEHYAFLVGHLFNLPEGTHVDPAALPAVSEFIRQLPTDEQHLQTTDALLQTLLTENGTLPADTKYVYPLAEMAHDLVSRAGSQVQLEGLDRLRDKFDTPVAGMPMEYYMNLRSSPEAA</sequence>
<keyword evidence="3" id="KW-1185">Reference proteome</keyword>
<dbReference type="VEuPathDB" id="VectorBase:ADIR002469"/>
<dbReference type="AlphaFoldDB" id="A0A182N4A4"/>
<proteinExistence type="predicted"/>